<dbReference type="InterPro" id="IPR013132">
    <property type="entry name" value="PseI/NeuA/B-like_N"/>
</dbReference>
<dbReference type="Proteomes" id="UP000824265">
    <property type="component" value="Unassembled WGS sequence"/>
</dbReference>
<dbReference type="EMBL" id="DXGH01000010">
    <property type="protein sequence ID" value="HIW80363.1"/>
    <property type="molecule type" value="Genomic_DNA"/>
</dbReference>
<keyword evidence="2" id="KW-0808">Transferase</keyword>
<dbReference type="InterPro" id="IPR036732">
    <property type="entry name" value="AFP_Neu5c_C_sf"/>
</dbReference>
<dbReference type="PANTHER" id="PTHR42966">
    <property type="entry name" value="N-ACETYLNEURAMINATE SYNTHASE"/>
    <property type="match status" value="1"/>
</dbReference>
<protein>
    <submittedName>
        <fullName evidence="2">N-acetylneuraminate synthase</fullName>
        <ecNumber evidence="2">2.5.1.56</ecNumber>
    </submittedName>
</protein>
<dbReference type="PROSITE" id="PS50844">
    <property type="entry name" value="AFP_LIKE"/>
    <property type="match status" value="1"/>
</dbReference>
<dbReference type="SUPFAM" id="SSF51569">
    <property type="entry name" value="Aldolase"/>
    <property type="match status" value="1"/>
</dbReference>
<dbReference type="GO" id="GO:0050462">
    <property type="term" value="F:N-acetylneuraminate synthase activity"/>
    <property type="evidence" value="ECO:0007669"/>
    <property type="project" value="UniProtKB-EC"/>
</dbReference>
<dbReference type="InterPro" id="IPR051690">
    <property type="entry name" value="PseI-like"/>
</dbReference>
<reference evidence="2" key="1">
    <citation type="journal article" date="2021" name="PeerJ">
        <title>Extensive microbial diversity within the chicken gut microbiome revealed by metagenomics and culture.</title>
        <authorList>
            <person name="Gilroy R."/>
            <person name="Ravi A."/>
            <person name="Getino M."/>
            <person name="Pursley I."/>
            <person name="Horton D.L."/>
            <person name="Alikhan N.F."/>
            <person name="Baker D."/>
            <person name="Gharbi K."/>
            <person name="Hall N."/>
            <person name="Watson M."/>
            <person name="Adriaenssens E.M."/>
            <person name="Foster-Nyarko E."/>
            <person name="Jarju S."/>
            <person name="Secka A."/>
            <person name="Antonio M."/>
            <person name="Oren A."/>
            <person name="Chaudhuri R.R."/>
            <person name="La Ragione R."/>
            <person name="Hildebrand F."/>
            <person name="Pallen M.J."/>
        </authorList>
    </citation>
    <scope>NUCLEOTIDE SEQUENCE</scope>
    <source>
        <strain evidence="2">CHK195-6426</strain>
    </source>
</reference>
<dbReference type="GO" id="GO:0047444">
    <property type="term" value="F:N-acylneuraminate-9-phosphate synthase activity"/>
    <property type="evidence" value="ECO:0007669"/>
    <property type="project" value="TreeGrafter"/>
</dbReference>
<evidence type="ECO:0000259" key="1">
    <source>
        <dbReference type="PROSITE" id="PS50844"/>
    </source>
</evidence>
<proteinExistence type="predicted"/>
<evidence type="ECO:0000313" key="3">
    <source>
        <dbReference type="Proteomes" id="UP000824265"/>
    </source>
</evidence>
<dbReference type="InterPro" id="IPR006190">
    <property type="entry name" value="SAF_AFP_Neu5Ac"/>
</dbReference>
<sequence>MKHVFVIAEAGVNHNGSLELAKKLADKAKEAGADAVKFQTFRSANLVCKNAEKADYQRENGDKSESQLQMLQKLELTAKMHEELKEYCEQKQIMFLSTPFDMESIDLLEEMGMPVYKIPSGEITNLPYLRKIGSLRKKVILSSGMSNLEEIKEAVKILRECGTADISVLHCNTQYPTPMEDVNLNVMQTLRKELGLPVGYSDHTKGIEVPIAAAALGAEIIEKHFTLDKEMDGPDHKASLEPEELKQMITAIRNIEKALGSPEKKVTDSERANIAVVRKSIVAKKPIRKGECFTEDNITTKRPGNGISPMLWDSVIGQAATRDYDMDEMIEG</sequence>
<dbReference type="Gene3D" id="3.90.1210.10">
    <property type="entry name" value="Antifreeze-like/N-acetylneuraminic acid synthase C-terminal domain"/>
    <property type="match status" value="1"/>
</dbReference>
<dbReference type="InterPro" id="IPR020007">
    <property type="entry name" value="NeuB/NeuA"/>
</dbReference>
<dbReference type="NCBIfam" id="TIGR03569">
    <property type="entry name" value="NeuB_NnaB"/>
    <property type="match status" value="1"/>
</dbReference>
<evidence type="ECO:0000313" key="2">
    <source>
        <dbReference type="EMBL" id="HIW80363.1"/>
    </source>
</evidence>
<dbReference type="AlphaFoldDB" id="A0A9D1R4J2"/>
<dbReference type="Gene3D" id="3.20.20.70">
    <property type="entry name" value="Aldolase class I"/>
    <property type="match status" value="1"/>
</dbReference>
<dbReference type="SUPFAM" id="SSF51269">
    <property type="entry name" value="AFP III-like domain"/>
    <property type="match status" value="1"/>
</dbReference>
<organism evidence="2 3">
    <name type="scientific">Candidatus Acetatifactor stercoripullorum</name>
    <dbReference type="NCBI Taxonomy" id="2838414"/>
    <lineage>
        <taxon>Bacteria</taxon>
        <taxon>Bacillati</taxon>
        <taxon>Bacillota</taxon>
        <taxon>Clostridia</taxon>
        <taxon>Lachnospirales</taxon>
        <taxon>Lachnospiraceae</taxon>
        <taxon>Acetatifactor</taxon>
    </lineage>
</organism>
<dbReference type="Pfam" id="PF03102">
    <property type="entry name" value="NeuB"/>
    <property type="match status" value="1"/>
</dbReference>
<dbReference type="EC" id="2.5.1.56" evidence="2"/>
<dbReference type="InterPro" id="IPR013974">
    <property type="entry name" value="SAF"/>
</dbReference>
<dbReference type="InterPro" id="IPR057736">
    <property type="entry name" value="SAF_PseI/NeuA/NeuB"/>
</dbReference>
<name>A0A9D1R4J2_9FIRM</name>
<feature type="domain" description="AFP-like" evidence="1">
    <location>
        <begin position="280"/>
        <end position="332"/>
    </location>
</feature>
<accession>A0A9D1R4J2</accession>
<reference evidence="2" key="2">
    <citation type="submission" date="2021-04" db="EMBL/GenBank/DDBJ databases">
        <authorList>
            <person name="Gilroy R."/>
        </authorList>
    </citation>
    <scope>NUCLEOTIDE SEQUENCE</scope>
    <source>
        <strain evidence="2">CHK195-6426</strain>
    </source>
</reference>
<comment type="caution">
    <text evidence="2">The sequence shown here is derived from an EMBL/GenBank/DDBJ whole genome shotgun (WGS) entry which is preliminary data.</text>
</comment>
<dbReference type="Pfam" id="PF08666">
    <property type="entry name" value="SAF"/>
    <property type="match status" value="1"/>
</dbReference>
<dbReference type="CDD" id="cd11615">
    <property type="entry name" value="SAF_NeuB_like"/>
    <property type="match status" value="1"/>
</dbReference>
<dbReference type="PANTHER" id="PTHR42966:SF1">
    <property type="entry name" value="SIALIC ACID SYNTHASE"/>
    <property type="match status" value="1"/>
</dbReference>
<gene>
    <name evidence="2" type="primary">neuB</name>
    <name evidence="2" type="ORF">H9742_02365</name>
</gene>
<dbReference type="InterPro" id="IPR013785">
    <property type="entry name" value="Aldolase_TIM"/>
</dbReference>
<dbReference type="GO" id="GO:0016051">
    <property type="term" value="P:carbohydrate biosynthetic process"/>
    <property type="evidence" value="ECO:0007669"/>
    <property type="project" value="InterPro"/>
</dbReference>